<dbReference type="Proteomes" id="UP000248795">
    <property type="component" value="Unassembled WGS sequence"/>
</dbReference>
<organism evidence="3 4">
    <name type="scientific">Aestuariivirga litoralis</name>
    <dbReference type="NCBI Taxonomy" id="2650924"/>
    <lineage>
        <taxon>Bacteria</taxon>
        <taxon>Pseudomonadati</taxon>
        <taxon>Pseudomonadota</taxon>
        <taxon>Alphaproteobacteria</taxon>
        <taxon>Hyphomicrobiales</taxon>
        <taxon>Aestuariivirgaceae</taxon>
        <taxon>Aestuariivirga</taxon>
    </lineage>
</organism>
<dbReference type="Pfam" id="PF01989">
    <property type="entry name" value="AcnX_swivel_put"/>
    <property type="match status" value="1"/>
</dbReference>
<comment type="caution">
    <text evidence="3">The sequence shown here is derived from an EMBL/GenBank/DDBJ whole genome shotgun (WGS) entry which is preliminary data.</text>
</comment>
<keyword evidence="1" id="KW-0456">Lyase</keyword>
<sequence length="134" mass="13873">MRARLLTSGAAEGPVLSLDEPLSFWGAFEPRTGVILDVHHPQRGSCVKDTVLVMKETRGSGSAPGAIAEAIRLGTAPVAIVLAEPDINLAVGAEVAATLYGRRCVVACVSAAELERLRGARRVAIAADGAVMVD</sequence>
<keyword evidence="4" id="KW-1185">Reference proteome</keyword>
<reference evidence="4" key="1">
    <citation type="submission" date="2018-06" db="EMBL/GenBank/DDBJ databases">
        <title>Aestuariibacter litoralis strain KCTC 52945T.</title>
        <authorList>
            <person name="Li X."/>
            <person name="Salam N."/>
            <person name="Li J.-L."/>
            <person name="Chen Y.-M."/>
            <person name="Yang Z.-W."/>
            <person name="Zhang L.-Y."/>
            <person name="Han M.-X."/>
            <person name="Xiao M."/>
            <person name="Li W.-J."/>
        </authorList>
    </citation>
    <scope>NUCLEOTIDE SEQUENCE [LARGE SCALE GENOMIC DNA]</scope>
    <source>
        <strain evidence="4">KCTC 52945</strain>
    </source>
</reference>
<gene>
    <name evidence="3" type="ORF">DK847_17170</name>
</gene>
<dbReference type="EMBL" id="QKVK01000009">
    <property type="protein sequence ID" value="PZF75574.1"/>
    <property type="molecule type" value="Genomic_DNA"/>
</dbReference>
<evidence type="ECO:0000259" key="2">
    <source>
        <dbReference type="Pfam" id="PF01989"/>
    </source>
</evidence>
<evidence type="ECO:0000313" key="3">
    <source>
        <dbReference type="EMBL" id="PZF75574.1"/>
    </source>
</evidence>
<dbReference type="PANTHER" id="PTHR36577">
    <property type="entry name" value="DUF521 DOMAIN PROTEIN (AFU_ORTHOLOGUE AFUA_6G00490)"/>
    <property type="match status" value="1"/>
</dbReference>
<name>A0A2W2B5H6_9HYPH</name>
<protein>
    <submittedName>
        <fullName evidence="3">Aconitase subunit 2</fullName>
    </submittedName>
</protein>
<dbReference type="PANTHER" id="PTHR36577:SF3">
    <property type="entry name" value="DUF521 DOMAIN PROTEIN (AFU_ORTHOLOGUE AFUA_6G00490)"/>
    <property type="match status" value="1"/>
</dbReference>
<accession>A0A2W2B5H6</accession>
<feature type="domain" description="Phosphomevalonate dehydratase small subunit-like" evidence="2">
    <location>
        <begin position="22"/>
        <end position="96"/>
    </location>
</feature>
<evidence type="ECO:0000313" key="4">
    <source>
        <dbReference type="Proteomes" id="UP000248795"/>
    </source>
</evidence>
<dbReference type="AlphaFoldDB" id="A0A2W2B5H6"/>
<dbReference type="InterPro" id="IPR002840">
    <property type="entry name" value="PMDh-S-like_dom"/>
</dbReference>
<dbReference type="SUPFAM" id="SSF52016">
    <property type="entry name" value="LeuD/IlvD-like"/>
    <property type="match status" value="1"/>
</dbReference>
<proteinExistence type="predicted"/>
<evidence type="ECO:0000256" key="1">
    <source>
        <dbReference type="ARBA" id="ARBA00023239"/>
    </source>
</evidence>
<dbReference type="Gene3D" id="3.50.30.10">
    <property type="entry name" value="Phosphohistidine domain"/>
    <property type="match status" value="1"/>
</dbReference>
<dbReference type="GO" id="GO:0016829">
    <property type="term" value="F:lyase activity"/>
    <property type="evidence" value="ECO:0007669"/>
    <property type="project" value="UniProtKB-KW"/>
</dbReference>
<dbReference type="RefSeq" id="WP_146256171.1">
    <property type="nucleotide sequence ID" value="NZ_QKVK01000009.1"/>
</dbReference>